<evidence type="ECO:0000256" key="8">
    <source>
        <dbReference type="SAM" id="Phobius"/>
    </source>
</evidence>
<keyword evidence="6 7" id="KW-0472">Membrane</keyword>
<proteinExistence type="inferred from homology"/>
<dbReference type="PIRSF" id="PIRSF500217">
    <property type="entry name" value="AlgI"/>
    <property type="match status" value="1"/>
</dbReference>
<dbReference type="GO" id="GO:0016746">
    <property type="term" value="F:acyltransferase activity"/>
    <property type="evidence" value="ECO:0007669"/>
    <property type="project" value="UniProtKB-KW"/>
</dbReference>
<evidence type="ECO:0000256" key="1">
    <source>
        <dbReference type="ARBA" id="ARBA00004651"/>
    </source>
</evidence>
<dbReference type="PATRIC" id="fig|476272.21.peg.3848"/>
<dbReference type="Pfam" id="PF03062">
    <property type="entry name" value="MBOAT"/>
    <property type="match status" value="1"/>
</dbReference>
<dbReference type="GeneID" id="86822005"/>
<accession>C0CJ23</accession>
<feature type="transmembrane region" description="Helical" evidence="8">
    <location>
        <begin position="436"/>
        <end position="459"/>
    </location>
</feature>
<feature type="transmembrane region" description="Helical" evidence="8">
    <location>
        <begin position="81"/>
        <end position="106"/>
    </location>
</feature>
<evidence type="ECO:0000256" key="4">
    <source>
        <dbReference type="ARBA" id="ARBA00022692"/>
    </source>
</evidence>
<evidence type="ECO:0000256" key="5">
    <source>
        <dbReference type="ARBA" id="ARBA00022989"/>
    </source>
</evidence>
<evidence type="ECO:0000313" key="10">
    <source>
        <dbReference type="Proteomes" id="UP000003100"/>
    </source>
</evidence>
<name>C0CJ23_BLAHS</name>
<dbReference type="GO" id="GO:0042121">
    <property type="term" value="P:alginic acid biosynthetic process"/>
    <property type="evidence" value="ECO:0007669"/>
    <property type="project" value="InterPro"/>
</dbReference>
<keyword evidence="10" id="KW-1185">Reference proteome</keyword>
<dbReference type="AlphaFoldDB" id="C0CJ23"/>
<feature type="transmembrane region" description="Helical" evidence="8">
    <location>
        <begin position="148"/>
        <end position="171"/>
    </location>
</feature>
<comment type="subcellular location">
    <subcellularLocation>
        <location evidence="1">Cell membrane</location>
        <topology evidence="1">Multi-pass membrane protein</topology>
    </subcellularLocation>
</comment>
<feature type="transmembrane region" description="Helical" evidence="8">
    <location>
        <begin position="311"/>
        <end position="335"/>
    </location>
</feature>
<evidence type="ECO:0000256" key="2">
    <source>
        <dbReference type="ARBA" id="ARBA00010323"/>
    </source>
</evidence>
<keyword evidence="7" id="KW-0808">Transferase</keyword>
<keyword evidence="3 7" id="KW-1003">Cell membrane</keyword>
<feature type="transmembrane region" description="Helical" evidence="8">
    <location>
        <begin position="6"/>
        <end position="23"/>
    </location>
</feature>
<evidence type="ECO:0000256" key="6">
    <source>
        <dbReference type="ARBA" id="ARBA00023136"/>
    </source>
</evidence>
<dbReference type="PANTHER" id="PTHR13285:SF18">
    <property type="entry name" value="PROTEIN-CYSTEINE N-PALMITOYLTRANSFERASE RASP"/>
    <property type="match status" value="1"/>
</dbReference>
<dbReference type="RefSeq" id="WP_005946377.1">
    <property type="nucleotide sequence ID" value="NZ_CP136423.1"/>
</dbReference>
<dbReference type="HOGENOM" id="CLU_025255_1_3_9"/>
<keyword evidence="7" id="KW-0012">Acyltransferase</keyword>
<dbReference type="GO" id="GO:0005886">
    <property type="term" value="C:plasma membrane"/>
    <property type="evidence" value="ECO:0007669"/>
    <property type="project" value="UniProtKB-SubCell"/>
</dbReference>
<feature type="transmembrane region" description="Helical" evidence="8">
    <location>
        <begin position="355"/>
        <end position="374"/>
    </location>
</feature>
<dbReference type="PIRSF" id="PIRSF016636">
    <property type="entry name" value="AlgI_DltB"/>
    <property type="match status" value="1"/>
</dbReference>
<feature type="transmembrane region" description="Helical" evidence="8">
    <location>
        <begin position="118"/>
        <end position="136"/>
    </location>
</feature>
<feature type="transmembrane region" description="Helical" evidence="8">
    <location>
        <begin position="403"/>
        <end position="424"/>
    </location>
</feature>
<dbReference type="Proteomes" id="UP000003100">
    <property type="component" value="Unassembled WGS sequence"/>
</dbReference>
<evidence type="ECO:0000256" key="7">
    <source>
        <dbReference type="PIRNR" id="PIRNR016636"/>
    </source>
</evidence>
<sequence>MIFSSIFFMFVFLPVTLLLYFLVPGKVKNLVLLLCSLVFYAWGEPVYIFLMMFSILFNYISGIELERHRQKQEEGKLRLCFWTTVAANLAILGFFKYYGFFILNLNKILPFDIPYKELALPIGISFYTFQTLSYIIDVYRGKVEVQKNLIYFGTYVTMFPQLIAGPIVRYADVEKQLRSRNINIAKFGDGVLWFLRGLGKKVLLANNIGMVFDTILAMGAGERSVLTAWVGCLAYTMQIYYDFSGYSDMAIGLGKMFGFEFMKNFEYPYISKSITEFWRRWHISLGTWFREYVYIPLGGNRVTVPKHIRNILVVWMLTGFWHGAAWNFMFWGLYYGLLLLVEKYFLHALLEKAPAVFSHIYTMLLVMVGWVFFFAPSMGQAFTYLGNMVGIGGNGLVDGAGIYYLTTNLVLFLIMALCATPKVYELFRHFTLADNSVFRLVGTILVYLVIFAASTAYLVNVTYNPFLYFRF</sequence>
<comment type="similarity">
    <text evidence="2 7">Belongs to the membrane-bound acyltransferase family.</text>
</comment>
<evidence type="ECO:0008006" key="11">
    <source>
        <dbReference type="Google" id="ProtNLM"/>
    </source>
</evidence>
<keyword evidence="4 8" id="KW-0812">Transmembrane</keyword>
<evidence type="ECO:0000313" key="9">
    <source>
        <dbReference type="EMBL" id="EEG50230.1"/>
    </source>
</evidence>
<dbReference type="InterPro" id="IPR028362">
    <property type="entry name" value="AlgI"/>
</dbReference>
<evidence type="ECO:0000256" key="3">
    <source>
        <dbReference type="ARBA" id="ARBA00022475"/>
    </source>
</evidence>
<organism evidence="9 10">
    <name type="scientific">Blautia hydrogenotrophica (strain DSM 10507 / JCM 14656 / S5a33)</name>
    <name type="common">Ruminococcus hydrogenotrophicus</name>
    <dbReference type="NCBI Taxonomy" id="476272"/>
    <lineage>
        <taxon>Bacteria</taxon>
        <taxon>Bacillati</taxon>
        <taxon>Bacillota</taxon>
        <taxon>Clostridia</taxon>
        <taxon>Lachnospirales</taxon>
        <taxon>Lachnospiraceae</taxon>
        <taxon>Blautia</taxon>
    </lineage>
</organism>
<dbReference type="eggNOG" id="COG1696">
    <property type="taxonomic scope" value="Bacteria"/>
</dbReference>
<dbReference type="InterPro" id="IPR004299">
    <property type="entry name" value="MBOAT_fam"/>
</dbReference>
<dbReference type="PANTHER" id="PTHR13285">
    <property type="entry name" value="ACYLTRANSFERASE"/>
    <property type="match status" value="1"/>
</dbReference>
<reference evidence="9 10" key="1">
    <citation type="submission" date="2009-01" db="EMBL/GenBank/DDBJ databases">
        <authorList>
            <person name="Fulton L."/>
            <person name="Clifton S."/>
            <person name="Fulton B."/>
            <person name="Xu J."/>
            <person name="Minx P."/>
            <person name="Pepin K.H."/>
            <person name="Johnson M."/>
            <person name="Bhonagiri V."/>
            <person name="Nash W.E."/>
            <person name="Mardis E.R."/>
            <person name="Wilson R.K."/>
        </authorList>
    </citation>
    <scope>NUCLEOTIDE SEQUENCE [LARGE SCALE GENOMIC DNA]</scope>
    <source>
        <strain evidence="10">DSM 10507 / JCM 14656 / S5a33</strain>
    </source>
</reference>
<feature type="transmembrane region" description="Helical" evidence="8">
    <location>
        <begin position="30"/>
        <end position="61"/>
    </location>
</feature>
<protein>
    <recommendedName>
        <fullName evidence="11">D-alanyl-lipoteichoic acid biosynthesis protein DltB</fullName>
    </recommendedName>
</protein>
<dbReference type="EMBL" id="ACBZ01000036">
    <property type="protein sequence ID" value="EEG50230.1"/>
    <property type="molecule type" value="Genomic_DNA"/>
</dbReference>
<comment type="caution">
    <text evidence="9">The sequence shown here is derived from an EMBL/GenBank/DDBJ whole genome shotgun (WGS) entry which is preliminary data.</text>
</comment>
<gene>
    <name evidence="9" type="ORF">RUMHYD_00840</name>
</gene>
<keyword evidence="5 8" id="KW-1133">Transmembrane helix</keyword>
<reference evidence="9 10" key="2">
    <citation type="submission" date="2009-02" db="EMBL/GenBank/DDBJ databases">
        <title>Draft genome sequence of Blautia hydrogenotrophica DSM 10507 (Ruminococcus hydrogenotrophicus DSM 10507).</title>
        <authorList>
            <person name="Sudarsanam P."/>
            <person name="Ley R."/>
            <person name="Guruge J."/>
            <person name="Turnbaugh P.J."/>
            <person name="Mahowald M."/>
            <person name="Liep D."/>
            <person name="Gordon J."/>
        </authorList>
    </citation>
    <scope>NUCLEOTIDE SEQUENCE [LARGE SCALE GENOMIC DNA]</scope>
    <source>
        <strain evidence="10">DSM 10507 / JCM 14656 / S5a33</strain>
    </source>
</reference>
<dbReference type="InterPro" id="IPR024194">
    <property type="entry name" value="Ac/AlaTfrase_AlgI/DltB"/>
</dbReference>
<dbReference type="InterPro" id="IPR051085">
    <property type="entry name" value="MB_O-acyltransferase"/>
</dbReference>